<evidence type="ECO:0000256" key="2">
    <source>
        <dbReference type="ARBA" id="ARBA00023002"/>
    </source>
</evidence>
<comment type="catalytic activity">
    <reaction evidence="4">
        <text>an aldehyde + NAD(+) + H2O = a carboxylate + NADH + 2 H(+)</text>
        <dbReference type="Rhea" id="RHEA:16185"/>
        <dbReference type="ChEBI" id="CHEBI:15377"/>
        <dbReference type="ChEBI" id="CHEBI:15378"/>
        <dbReference type="ChEBI" id="CHEBI:17478"/>
        <dbReference type="ChEBI" id="CHEBI:29067"/>
        <dbReference type="ChEBI" id="CHEBI:57540"/>
        <dbReference type="ChEBI" id="CHEBI:57945"/>
        <dbReference type="EC" id="1.2.1.3"/>
    </reaction>
</comment>
<dbReference type="FunFam" id="3.40.605.10:FF:000007">
    <property type="entry name" value="NAD/NADP-dependent betaine aldehyde dehydrogenase"/>
    <property type="match status" value="1"/>
</dbReference>
<organism evidence="8 9">
    <name type="scientific">Achromobacter denitrificans</name>
    <name type="common">Alcaligenes denitrificans</name>
    <dbReference type="NCBI Taxonomy" id="32002"/>
    <lineage>
        <taxon>Bacteria</taxon>
        <taxon>Pseudomonadati</taxon>
        <taxon>Pseudomonadota</taxon>
        <taxon>Betaproteobacteria</taxon>
        <taxon>Burkholderiales</taxon>
        <taxon>Alcaligenaceae</taxon>
        <taxon>Achromobacter</taxon>
    </lineage>
</organism>
<dbReference type="PROSITE" id="PS00687">
    <property type="entry name" value="ALDEHYDE_DEHYDR_GLU"/>
    <property type="match status" value="1"/>
</dbReference>
<dbReference type="GO" id="GO:0004029">
    <property type="term" value="F:aldehyde dehydrogenase (NAD+) activity"/>
    <property type="evidence" value="ECO:0007669"/>
    <property type="project" value="UniProtKB-EC"/>
</dbReference>
<evidence type="ECO:0000256" key="3">
    <source>
        <dbReference type="ARBA" id="ARBA00024226"/>
    </source>
</evidence>
<protein>
    <recommendedName>
        <fullName evidence="3">aldehyde dehydrogenase (NAD(+))</fullName>
        <ecNumber evidence="3">1.2.1.3</ecNumber>
    </recommendedName>
</protein>
<dbReference type="PROSITE" id="PS00070">
    <property type="entry name" value="ALDEHYDE_DEHYDR_CYS"/>
    <property type="match status" value="1"/>
</dbReference>
<proteinExistence type="inferred from homology"/>
<evidence type="ECO:0000313" key="9">
    <source>
        <dbReference type="Proteomes" id="UP000509782"/>
    </source>
</evidence>
<evidence type="ECO:0000259" key="7">
    <source>
        <dbReference type="Pfam" id="PF00171"/>
    </source>
</evidence>
<feature type="domain" description="Aldehyde dehydrogenase" evidence="7">
    <location>
        <begin position="12"/>
        <end position="466"/>
    </location>
</feature>
<dbReference type="PANTHER" id="PTHR42804">
    <property type="entry name" value="ALDEHYDE DEHYDROGENASE"/>
    <property type="match status" value="1"/>
</dbReference>
<dbReference type="InterPro" id="IPR016160">
    <property type="entry name" value="Ald_DH_CS_CYS"/>
</dbReference>
<dbReference type="Gene3D" id="3.40.309.10">
    <property type="entry name" value="Aldehyde Dehydrogenase, Chain A, domain 2"/>
    <property type="match status" value="1"/>
</dbReference>
<dbReference type="AlphaFoldDB" id="A0A6N0JEG5"/>
<evidence type="ECO:0000256" key="1">
    <source>
        <dbReference type="ARBA" id="ARBA00009986"/>
    </source>
</evidence>
<dbReference type="EMBL" id="CP054569">
    <property type="protein sequence ID" value="QKQ45534.1"/>
    <property type="molecule type" value="Genomic_DNA"/>
</dbReference>
<feature type="active site" evidence="5">
    <location>
        <position position="244"/>
    </location>
</feature>
<dbReference type="EC" id="1.2.1.3" evidence="3"/>
<dbReference type="RefSeq" id="WP_174715615.1">
    <property type="nucleotide sequence ID" value="NZ_CP054569.1"/>
</dbReference>
<reference evidence="8 9" key="1">
    <citation type="submission" date="2020-05" db="EMBL/GenBank/DDBJ databases">
        <title>FDA dAtabase for Regulatory Grade micrObial Sequences (FDA-ARGOS): Supporting development and validation of Infectious Disease Dx tests.</title>
        <authorList>
            <person name="Sproer C."/>
            <person name="Gronow S."/>
            <person name="Severitt S."/>
            <person name="Schroder I."/>
            <person name="Tallon L."/>
            <person name="Sadzewicz L."/>
            <person name="Zhao X."/>
            <person name="Vavikolanu K."/>
            <person name="Mehta A."/>
            <person name="Aluvathingal J."/>
            <person name="Nadendla S."/>
            <person name="Myers T."/>
            <person name="Yan Y."/>
            <person name="Sichtig H."/>
        </authorList>
    </citation>
    <scope>NUCLEOTIDE SEQUENCE [LARGE SCALE GENOMIC DNA]</scope>
    <source>
        <strain evidence="8 9">FDAARGOS_787</strain>
    </source>
</reference>
<dbReference type="Pfam" id="PF00171">
    <property type="entry name" value="Aldedh"/>
    <property type="match status" value="1"/>
</dbReference>
<name>A0A6N0JEG5_ACHDE</name>
<evidence type="ECO:0000256" key="6">
    <source>
        <dbReference type="RuleBase" id="RU003345"/>
    </source>
</evidence>
<dbReference type="InterPro" id="IPR016161">
    <property type="entry name" value="Ald_DH/histidinol_DH"/>
</dbReference>
<dbReference type="InterPro" id="IPR016162">
    <property type="entry name" value="Ald_DH_N"/>
</dbReference>
<sequence>MEYTQTYIDGRWQAATGTATTEVVDSYAETPFATLRASSAADVDRAVDAARRAWPGWSALPAAQRAERLRAVADALEARSDALADAIMREVGMPAKLVKRIQVAAPIAAWRRYAALCEDAERVSRLGHSLVRRVPAGVVACITPWNYPLHQITAKAAAALAAGCSVVLKPSEIAPLSAFLLAEAIAEARLPDGVFNLVHGAGPDVGQALVRHPGIDMVSFTGSTRAGREIGAAAGAGLKRLSLELGGKSAAIVLPGADLATAVKSTLASGFLNSGQTCSAYTRLLVPAADYARACDLAGQYIGAYAMGDPADPATRLGPLAGAAQRRRVQAMLEQALAGGARIVAGGPQACPPPARGYFVAPTVLGSVAPDAAIAQEEVFGPVLVLLPYDTPAQAIAIANGTPYGLAASVWGASAEEAYRAALGLRAGQVEINGAPFNPDAPFGGFGQSGMGRENGPHGLEEFTDTISCQLPPDYPGLQQPHA</sequence>
<dbReference type="Proteomes" id="UP000509782">
    <property type="component" value="Chromosome"/>
</dbReference>
<dbReference type="InterPro" id="IPR016163">
    <property type="entry name" value="Ald_DH_C"/>
</dbReference>
<gene>
    <name evidence="8" type="ORF">FOC81_01930</name>
</gene>
<comment type="similarity">
    <text evidence="1 6">Belongs to the aldehyde dehydrogenase family.</text>
</comment>
<evidence type="ECO:0000256" key="5">
    <source>
        <dbReference type="PROSITE-ProRule" id="PRU10007"/>
    </source>
</evidence>
<dbReference type="InterPro" id="IPR029510">
    <property type="entry name" value="Ald_DH_CS_GLU"/>
</dbReference>
<accession>A0A6N0JEG5</accession>
<dbReference type="Gene3D" id="3.40.605.10">
    <property type="entry name" value="Aldehyde Dehydrogenase, Chain A, domain 1"/>
    <property type="match status" value="1"/>
</dbReference>
<evidence type="ECO:0000313" key="8">
    <source>
        <dbReference type="EMBL" id="QKQ45534.1"/>
    </source>
</evidence>
<dbReference type="CDD" id="cd07138">
    <property type="entry name" value="ALDH_CddD_SSP0762"/>
    <property type="match status" value="1"/>
</dbReference>
<keyword evidence="2 6" id="KW-0560">Oxidoreductase</keyword>
<dbReference type="InterPro" id="IPR015590">
    <property type="entry name" value="Aldehyde_DH_dom"/>
</dbReference>
<dbReference type="SUPFAM" id="SSF53720">
    <property type="entry name" value="ALDH-like"/>
    <property type="match status" value="1"/>
</dbReference>
<evidence type="ECO:0000256" key="4">
    <source>
        <dbReference type="ARBA" id="ARBA00049194"/>
    </source>
</evidence>
<dbReference type="PANTHER" id="PTHR42804:SF1">
    <property type="entry name" value="ALDEHYDE DEHYDROGENASE-RELATED"/>
    <property type="match status" value="1"/>
</dbReference>